<accession>A0A927Q417</accession>
<feature type="active site" evidence="1">
    <location>
        <position position="255"/>
    </location>
</feature>
<keyword evidence="4" id="KW-0732">Signal</keyword>
<feature type="active site" description="Nucleophile" evidence="1">
    <location>
        <position position="49"/>
    </location>
</feature>
<feature type="disulfide bond" evidence="2">
    <location>
        <begin position="66"/>
        <end position="90"/>
    </location>
</feature>
<feature type="signal peptide" evidence="4">
    <location>
        <begin position="1"/>
        <end position="34"/>
    </location>
</feature>
<gene>
    <name evidence="6" type="ORF">IE331_15830</name>
</gene>
<dbReference type="RefSeq" id="WP_192144433.1">
    <property type="nucleotide sequence ID" value="NZ_JACYXZ010000005.1"/>
</dbReference>
<feature type="disulfide bond" evidence="2">
    <location>
        <begin position="188"/>
        <end position="237"/>
    </location>
</feature>
<keyword evidence="6" id="KW-0378">Hydrolase</keyword>
<feature type="disulfide bond" evidence="2">
    <location>
        <begin position="130"/>
        <end position="139"/>
    </location>
</feature>
<keyword evidence="2" id="KW-1015">Disulfide bond</keyword>
<feature type="chain" id="PRO_5037459587" evidence="4">
    <location>
        <begin position="35"/>
        <end position="360"/>
    </location>
</feature>
<dbReference type="AlphaFoldDB" id="A0A927Q417"/>
<dbReference type="EMBL" id="JACYXZ010000005">
    <property type="protein sequence ID" value="MBD8871096.1"/>
    <property type="molecule type" value="Genomic_DNA"/>
</dbReference>
<organism evidence="6 7">
    <name type="scientific">Nocardioides donggukensis</name>
    <dbReference type="NCBI Taxonomy" id="2774019"/>
    <lineage>
        <taxon>Bacteria</taxon>
        <taxon>Bacillati</taxon>
        <taxon>Actinomycetota</taxon>
        <taxon>Actinomycetes</taxon>
        <taxon>Propionibacteriales</taxon>
        <taxon>Nocardioidaceae</taxon>
        <taxon>Nocardioides</taxon>
    </lineage>
</organism>
<dbReference type="Pfam" id="PF13472">
    <property type="entry name" value="Lipase_GDSL_2"/>
    <property type="match status" value="1"/>
</dbReference>
<evidence type="ECO:0000256" key="3">
    <source>
        <dbReference type="SAM" id="MobiDB-lite"/>
    </source>
</evidence>
<dbReference type="InterPro" id="IPR037460">
    <property type="entry name" value="SEST-like"/>
</dbReference>
<evidence type="ECO:0000256" key="4">
    <source>
        <dbReference type="SAM" id="SignalP"/>
    </source>
</evidence>
<dbReference type="CDD" id="cd01823">
    <property type="entry name" value="SEST_like"/>
    <property type="match status" value="1"/>
</dbReference>
<dbReference type="InterPro" id="IPR036514">
    <property type="entry name" value="SGNH_hydro_sf"/>
</dbReference>
<dbReference type="Gene3D" id="3.40.50.1110">
    <property type="entry name" value="SGNH hydrolase"/>
    <property type="match status" value="1"/>
</dbReference>
<evidence type="ECO:0000313" key="6">
    <source>
        <dbReference type="EMBL" id="MBD8871096.1"/>
    </source>
</evidence>
<name>A0A927Q417_9ACTN</name>
<evidence type="ECO:0000313" key="7">
    <source>
        <dbReference type="Proteomes" id="UP000616839"/>
    </source>
</evidence>
<reference evidence="6" key="1">
    <citation type="submission" date="2020-09" db="EMBL/GenBank/DDBJ databases">
        <title>Nocardioides sp. strain MJB4 16S ribosomal RNA gene Genome sequencing and assembly.</title>
        <authorList>
            <person name="Kim I."/>
        </authorList>
    </citation>
    <scope>NUCLEOTIDE SEQUENCE</scope>
    <source>
        <strain evidence="6">MJB4</strain>
    </source>
</reference>
<proteinExistence type="predicted"/>
<comment type="caution">
    <text evidence="6">The sequence shown here is derived from an EMBL/GenBank/DDBJ whole genome shotgun (WGS) entry which is preliminary data.</text>
</comment>
<keyword evidence="7" id="KW-1185">Reference proteome</keyword>
<protein>
    <submittedName>
        <fullName evidence="6">SGNH/GDSL hydrolase family protein</fullName>
    </submittedName>
</protein>
<dbReference type="Proteomes" id="UP000616839">
    <property type="component" value="Unassembled WGS sequence"/>
</dbReference>
<feature type="region of interest" description="Disordered" evidence="3">
    <location>
        <begin position="301"/>
        <end position="335"/>
    </location>
</feature>
<dbReference type="InterPro" id="IPR013830">
    <property type="entry name" value="SGNH_hydro"/>
</dbReference>
<evidence type="ECO:0000256" key="2">
    <source>
        <dbReference type="PIRSR" id="PIRSR637460-2"/>
    </source>
</evidence>
<dbReference type="GO" id="GO:0004806">
    <property type="term" value="F:triacylglycerol lipase activity"/>
    <property type="evidence" value="ECO:0007669"/>
    <property type="project" value="TreeGrafter"/>
</dbReference>
<dbReference type="PANTHER" id="PTHR37981:SF1">
    <property type="entry name" value="SGNH HYDROLASE-TYPE ESTERASE DOMAIN-CONTAINING PROTEIN"/>
    <property type="match status" value="1"/>
</dbReference>
<dbReference type="PANTHER" id="PTHR37981">
    <property type="entry name" value="LIPASE 2"/>
    <property type="match status" value="1"/>
</dbReference>
<dbReference type="SUPFAM" id="SSF52266">
    <property type="entry name" value="SGNH hydrolase"/>
    <property type="match status" value="1"/>
</dbReference>
<dbReference type="GO" id="GO:0019433">
    <property type="term" value="P:triglyceride catabolic process"/>
    <property type="evidence" value="ECO:0007669"/>
    <property type="project" value="TreeGrafter"/>
</dbReference>
<feature type="domain" description="SGNH hydrolase-type esterase" evidence="5">
    <location>
        <begin position="45"/>
        <end position="261"/>
    </location>
</feature>
<sequence>MQQQVPLVRAVPVIAVVTTLLALLAAALTTPAGAAERAASPSYVALGDSYASGTGTRSYLADGTSCQRSTRAYPALIAAARGYELSFRACSGARVSDVATQVEALSPATGYVTVSVGGNDAGFADVLTECAQPGWMSDCNGAIDAARRFIDRTLPGRLAGLYADIDQRAPNARVVVVGYPRIFMGKDCNWATWFSRSEMTRLNETADLLNQRTAGLAATRGFGFADPTDRFVGHAVCADAEWINGLSWPISESYHPNRPGHSSGYTPTVSPLLTGAAVAVSRTVRQRAAASAERLVEAQREHTATDAAIEPETVAAPDLTTPRARKAARRAGVDLGSRRSIDAADRRASRAQARAWARTH</sequence>
<evidence type="ECO:0000256" key="1">
    <source>
        <dbReference type="PIRSR" id="PIRSR637460-1"/>
    </source>
</evidence>
<evidence type="ECO:0000259" key="5">
    <source>
        <dbReference type="Pfam" id="PF13472"/>
    </source>
</evidence>